<feature type="region of interest" description="Disordered" evidence="1">
    <location>
        <begin position="63"/>
        <end position="85"/>
    </location>
</feature>
<feature type="compositionally biased region" description="Basic and acidic residues" evidence="1">
    <location>
        <begin position="71"/>
        <end position="82"/>
    </location>
</feature>
<dbReference type="EMBL" id="JALNTZ010000005">
    <property type="protein sequence ID" value="KAJ3652000.1"/>
    <property type="molecule type" value="Genomic_DNA"/>
</dbReference>
<reference evidence="2" key="1">
    <citation type="journal article" date="2023" name="G3 (Bethesda)">
        <title>Whole genome assemblies of Zophobas morio and Tenebrio molitor.</title>
        <authorList>
            <person name="Kaur S."/>
            <person name="Stinson S.A."/>
            <person name="diCenzo G.C."/>
        </authorList>
    </citation>
    <scope>NUCLEOTIDE SEQUENCE</scope>
    <source>
        <strain evidence="2">QUZm001</strain>
    </source>
</reference>
<dbReference type="Proteomes" id="UP001168821">
    <property type="component" value="Unassembled WGS sequence"/>
</dbReference>
<evidence type="ECO:0000313" key="2">
    <source>
        <dbReference type="EMBL" id="KAJ3652000.1"/>
    </source>
</evidence>
<comment type="caution">
    <text evidence="2">The sequence shown here is derived from an EMBL/GenBank/DDBJ whole genome shotgun (WGS) entry which is preliminary data.</text>
</comment>
<proteinExistence type="predicted"/>
<evidence type="ECO:0000256" key="1">
    <source>
        <dbReference type="SAM" id="MobiDB-lite"/>
    </source>
</evidence>
<name>A0AA38IAA0_9CUCU</name>
<accession>A0AA38IAA0</accession>
<evidence type="ECO:0000313" key="3">
    <source>
        <dbReference type="Proteomes" id="UP001168821"/>
    </source>
</evidence>
<gene>
    <name evidence="2" type="ORF">Zmor_018001</name>
</gene>
<protein>
    <submittedName>
        <fullName evidence="2">Uncharacterized protein</fullName>
    </submittedName>
</protein>
<dbReference type="AlphaFoldDB" id="A0AA38IAA0"/>
<organism evidence="2 3">
    <name type="scientific">Zophobas morio</name>
    <dbReference type="NCBI Taxonomy" id="2755281"/>
    <lineage>
        <taxon>Eukaryota</taxon>
        <taxon>Metazoa</taxon>
        <taxon>Ecdysozoa</taxon>
        <taxon>Arthropoda</taxon>
        <taxon>Hexapoda</taxon>
        <taxon>Insecta</taxon>
        <taxon>Pterygota</taxon>
        <taxon>Neoptera</taxon>
        <taxon>Endopterygota</taxon>
        <taxon>Coleoptera</taxon>
        <taxon>Polyphaga</taxon>
        <taxon>Cucujiformia</taxon>
        <taxon>Tenebrionidae</taxon>
        <taxon>Zophobas</taxon>
    </lineage>
</organism>
<keyword evidence="3" id="KW-1185">Reference proteome</keyword>
<sequence length="114" mass="12973">MQRHVKDGRRQLFVFFSPLTIYLQTATRTDTCQLRTSGIACSCRGTSSLRLNRPLKIIGTKSLKRGRRERAKGATETGRRGGGDTCNLLNTRRLSGAAEENRRVDRKRMLLFLF</sequence>